<dbReference type="AlphaFoldDB" id="F6V1Q0"/>
<dbReference type="GO" id="GO:0098794">
    <property type="term" value="C:postsynapse"/>
    <property type="evidence" value="ECO:0000318"/>
    <property type="project" value="GO_Central"/>
</dbReference>
<dbReference type="PRINTS" id="PR01259">
    <property type="entry name" value="NACAEXCHNGR"/>
</dbReference>
<keyword evidence="16 21" id="KW-0472">Membrane</keyword>
<evidence type="ECO:0000256" key="15">
    <source>
        <dbReference type="ARBA" id="ARBA00023065"/>
    </source>
</evidence>
<dbReference type="NCBIfam" id="TIGR00845">
    <property type="entry name" value="caca"/>
    <property type="match status" value="1"/>
</dbReference>
<evidence type="ECO:0000256" key="16">
    <source>
        <dbReference type="ARBA" id="ARBA00023136"/>
    </source>
</evidence>
<feature type="transmembrane region" description="Helical" evidence="21">
    <location>
        <begin position="153"/>
        <end position="176"/>
    </location>
</feature>
<evidence type="ECO:0000256" key="12">
    <source>
        <dbReference type="ARBA" id="ARBA00022860"/>
    </source>
</evidence>
<evidence type="ECO:0000256" key="5">
    <source>
        <dbReference type="ARBA" id="ARBA00022475"/>
    </source>
</evidence>
<dbReference type="Proteomes" id="UP000008144">
    <property type="component" value="Chromosome 10"/>
</dbReference>
<dbReference type="Ensembl" id="ENSCINT00000012945.3">
    <property type="protein sequence ID" value="ENSCINP00000012945.3"/>
    <property type="gene ID" value="ENSCING00000006261.3"/>
</dbReference>
<feature type="region of interest" description="Disordered" evidence="20">
    <location>
        <begin position="584"/>
        <end position="613"/>
    </location>
</feature>
<keyword evidence="11" id="KW-0106">Calcium</keyword>
<evidence type="ECO:0000256" key="21">
    <source>
        <dbReference type="SAM" id="Phobius"/>
    </source>
</evidence>
<feature type="domain" description="Calx-beta" evidence="22">
    <location>
        <begin position="477"/>
        <end position="577"/>
    </location>
</feature>
<keyword evidence="12" id="KW-0112">Calmodulin-binding</keyword>
<evidence type="ECO:0000256" key="19">
    <source>
        <dbReference type="ARBA" id="ARBA00033667"/>
    </source>
</evidence>
<dbReference type="InterPro" id="IPR004837">
    <property type="entry name" value="NaCa_Exmemb"/>
</dbReference>
<dbReference type="Gene3D" id="1.20.1420.30">
    <property type="entry name" value="NCX, central ion-binding region"/>
    <property type="match status" value="2"/>
</dbReference>
<sequence>VCQPGVILPLWPPAEITHITTADTVGRAIVYLVALIYLFLGVSIIADRFMASIEVITSKEKVVVYRKPNGEEAKTTVRIWNETVSNLTLMALGSSAPEIMLSVIEIIGKRFEAGDLGPSTIVGSASFNLFIIIAICMYVIPDGEIRKVKHPRVFFITATWSILAYVWLYVILAVSSYGVVEIWEGVLTFLFFPMLVVLAWIADRRLLVYKYMYKRYRMRKNKNMIVETEGSALDEDNRQDGTTVLNMDSLEDGKANTDDDQVGNVMDPLIVDPESNRKAMIRIMRELRKTHPDADMAELAKMASSEALSNQPKSRAFYRIQATRKMTGAGNILNKGKNDQAKTADNLSMVLEDPDDAVAKIYFEPAEYKVMENCGVAELQVVRTGGDLNTTLYVDYQTEDGTANAGSDFEHAEDTIVFKPGETTKTIAITIMDDDIFEEDEYFRVKLCNVRSGDADGMFDTKANSTQVARLEPPAVATVVILDDDHAGVFSFPEPTITVSEGVGVLKVEVQRNSGARGRITVPYKTVSGTAKGGGEDYIDAIGELDFDNDETTKCINVTIIDDEEYEKNKSFFVELSQPKLYSDKDSGTDAGSDSGINGKEIDKKATEEEEEARRIAELGKPRLGAETTVEIIIEESYEFKNTVDKLIKKANLAVIVGTSSWREQFIEALSVNGGDDDDSDEEESEPSCFDYVMHFLTVFWKLLFAFVPPTEYFSGWACFTVSIIMIGVLTAVIGDVASAFGCVVNLNDAVTAVTLVAMGTSVPDTFASKVAAVGDQYADASIGNVTGSNAVNVFLGIGIAWTIAAIYWAVTGRTPEEQKFRVNPGNLAFSVTVFSSFAIIAIAILMIRRRSKSIGAELGGPRVPKIICSLFFLTLWLVYIILAALDSYCVIRTF</sequence>
<keyword evidence="18" id="KW-0739">Sodium transport</keyword>
<protein>
    <recommendedName>
        <fullName evidence="22">Calx-beta domain-containing protein</fullName>
    </recommendedName>
</protein>
<comment type="similarity">
    <text evidence="2">Belongs to the Ca(2+):cation antiporter (CaCA) (TC 2.A.19) family. SLC8 subfamily.</text>
</comment>
<dbReference type="InterPro" id="IPR038081">
    <property type="entry name" value="CalX-like_sf"/>
</dbReference>
<dbReference type="PANTHER" id="PTHR11878">
    <property type="entry name" value="SODIUM/CALCIUM EXCHANGER"/>
    <property type="match status" value="1"/>
</dbReference>
<reference evidence="23" key="3">
    <citation type="submission" date="2025-08" db="UniProtKB">
        <authorList>
            <consortium name="Ensembl"/>
        </authorList>
    </citation>
    <scope>IDENTIFICATION</scope>
</reference>
<dbReference type="GO" id="GO:0007154">
    <property type="term" value="P:cell communication"/>
    <property type="evidence" value="ECO:0007669"/>
    <property type="project" value="InterPro"/>
</dbReference>
<dbReference type="GO" id="GO:0005516">
    <property type="term" value="F:calmodulin binding"/>
    <property type="evidence" value="ECO:0007669"/>
    <property type="project" value="UniProtKB-KW"/>
</dbReference>
<feature type="transmembrane region" description="Helical" evidence="21">
    <location>
        <begin position="826"/>
        <end position="846"/>
    </location>
</feature>
<feature type="compositionally biased region" description="Basic and acidic residues" evidence="20">
    <location>
        <begin position="600"/>
        <end position="613"/>
    </location>
</feature>
<keyword evidence="14" id="KW-0915">Sodium</keyword>
<feature type="domain" description="Calx-beta" evidence="22">
    <location>
        <begin position="348"/>
        <end position="448"/>
    </location>
</feature>
<name>F6V1Q0_CIOIN</name>
<evidence type="ECO:0000256" key="9">
    <source>
        <dbReference type="ARBA" id="ARBA00022729"/>
    </source>
</evidence>
<evidence type="ECO:0000256" key="8">
    <source>
        <dbReference type="ARBA" id="ARBA00022723"/>
    </source>
</evidence>
<evidence type="ECO:0000256" key="10">
    <source>
        <dbReference type="ARBA" id="ARBA00022737"/>
    </source>
</evidence>
<dbReference type="InterPro" id="IPR044880">
    <property type="entry name" value="NCX_ion-bd_dom_sf"/>
</dbReference>
<dbReference type="GO" id="GO:0030424">
    <property type="term" value="C:axon"/>
    <property type="evidence" value="ECO:0000318"/>
    <property type="project" value="GO_Central"/>
</dbReference>
<evidence type="ECO:0000256" key="1">
    <source>
        <dbReference type="ARBA" id="ARBA00004651"/>
    </source>
</evidence>
<organism evidence="23 24">
    <name type="scientific">Ciona intestinalis</name>
    <name type="common">Transparent sea squirt</name>
    <name type="synonym">Ascidia intestinalis</name>
    <dbReference type="NCBI Taxonomy" id="7719"/>
    <lineage>
        <taxon>Eukaryota</taxon>
        <taxon>Metazoa</taxon>
        <taxon>Chordata</taxon>
        <taxon>Tunicata</taxon>
        <taxon>Ascidiacea</taxon>
        <taxon>Phlebobranchia</taxon>
        <taxon>Cionidae</taxon>
        <taxon>Ciona</taxon>
    </lineage>
</organism>
<keyword evidence="9" id="KW-0732">Signal</keyword>
<keyword evidence="3" id="KW-0813">Transport</keyword>
<dbReference type="PANTHER" id="PTHR11878:SF65">
    <property type="entry name" value="NA_CA-EXCHANGE PROTEIN, ISOFORM G"/>
    <property type="match status" value="1"/>
</dbReference>
<proteinExistence type="inferred from homology"/>
<keyword evidence="6" id="KW-0109">Calcium transport</keyword>
<feature type="transmembrane region" description="Helical" evidence="21">
    <location>
        <begin position="120"/>
        <end position="141"/>
    </location>
</feature>
<dbReference type="GO" id="GO:0005432">
    <property type="term" value="F:calcium:sodium antiporter activity"/>
    <property type="evidence" value="ECO:0000318"/>
    <property type="project" value="GO_Central"/>
</dbReference>
<evidence type="ECO:0000256" key="18">
    <source>
        <dbReference type="ARBA" id="ARBA00023201"/>
    </source>
</evidence>
<evidence type="ECO:0000256" key="20">
    <source>
        <dbReference type="SAM" id="MobiDB-lite"/>
    </source>
</evidence>
<feature type="transmembrane region" description="Helical" evidence="21">
    <location>
        <begin position="867"/>
        <end position="886"/>
    </location>
</feature>
<dbReference type="Gene3D" id="2.60.40.2030">
    <property type="match status" value="2"/>
</dbReference>
<feature type="transmembrane region" description="Helical" evidence="21">
    <location>
        <begin position="714"/>
        <end position="734"/>
    </location>
</feature>
<dbReference type="EMBL" id="EAAA01000601">
    <property type="status" value="NOT_ANNOTATED_CDS"/>
    <property type="molecule type" value="Genomic_DNA"/>
</dbReference>
<feature type="transmembrane region" description="Helical" evidence="21">
    <location>
        <begin position="791"/>
        <end position="811"/>
    </location>
</feature>
<evidence type="ECO:0000256" key="11">
    <source>
        <dbReference type="ARBA" id="ARBA00022837"/>
    </source>
</evidence>
<keyword evidence="24" id="KW-1185">Reference proteome</keyword>
<dbReference type="Pfam" id="PF16494">
    <property type="entry name" value="Na_Ca_ex_C"/>
    <property type="match status" value="1"/>
</dbReference>
<dbReference type="GeneTree" id="ENSGT00940000164137"/>
<keyword evidence="15" id="KW-0406">Ion transport</keyword>
<dbReference type="FunCoup" id="F6V1Q0">
    <property type="interactions" value="10"/>
</dbReference>
<evidence type="ECO:0000256" key="13">
    <source>
        <dbReference type="ARBA" id="ARBA00022989"/>
    </source>
</evidence>
<dbReference type="GO" id="GO:0042383">
    <property type="term" value="C:sarcolemma"/>
    <property type="evidence" value="ECO:0000318"/>
    <property type="project" value="GO_Central"/>
</dbReference>
<reference evidence="23" key="2">
    <citation type="journal article" date="2008" name="Genome Biol.">
        <title>Improved genome assembly and evidence-based global gene model set for the chordate Ciona intestinalis: new insight into intron and operon populations.</title>
        <authorList>
            <person name="Satou Y."/>
            <person name="Mineta K."/>
            <person name="Ogasawara M."/>
            <person name="Sasakura Y."/>
            <person name="Shoguchi E."/>
            <person name="Ueno K."/>
            <person name="Yamada L."/>
            <person name="Matsumoto J."/>
            <person name="Wasserscheid J."/>
            <person name="Dewar K."/>
            <person name="Wiley G.B."/>
            <person name="Macmil S.L."/>
            <person name="Roe B.A."/>
            <person name="Zeller R.W."/>
            <person name="Hastings K.E."/>
            <person name="Lemaire P."/>
            <person name="Lindquist E."/>
            <person name="Endo T."/>
            <person name="Hotta K."/>
            <person name="Inaba K."/>
        </authorList>
    </citation>
    <scope>NUCLEOTIDE SEQUENCE [LARGE SCALE GENOMIC DNA]</scope>
    <source>
        <strain evidence="23">wild type</strain>
    </source>
</reference>
<reference evidence="24" key="1">
    <citation type="journal article" date="2002" name="Science">
        <title>The draft genome of Ciona intestinalis: insights into chordate and vertebrate origins.</title>
        <authorList>
            <person name="Dehal P."/>
            <person name="Satou Y."/>
            <person name="Campbell R.K."/>
            <person name="Chapman J."/>
            <person name="Degnan B."/>
            <person name="De Tomaso A."/>
            <person name="Davidson B."/>
            <person name="Di Gregorio A."/>
            <person name="Gelpke M."/>
            <person name="Goodstein D.M."/>
            <person name="Harafuji N."/>
            <person name="Hastings K.E."/>
            <person name="Ho I."/>
            <person name="Hotta K."/>
            <person name="Huang W."/>
            <person name="Kawashima T."/>
            <person name="Lemaire P."/>
            <person name="Martinez D."/>
            <person name="Meinertzhagen I.A."/>
            <person name="Necula S."/>
            <person name="Nonaka M."/>
            <person name="Putnam N."/>
            <person name="Rash S."/>
            <person name="Saiga H."/>
            <person name="Satake M."/>
            <person name="Terry A."/>
            <person name="Yamada L."/>
            <person name="Wang H.G."/>
            <person name="Awazu S."/>
            <person name="Azumi K."/>
            <person name="Boore J."/>
            <person name="Branno M."/>
            <person name="Chin-Bow S."/>
            <person name="DeSantis R."/>
            <person name="Doyle S."/>
            <person name="Francino P."/>
            <person name="Keys D.N."/>
            <person name="Haga S."/>
            <person name="Hayashi H."/>
            <person name="Hino K."/>
            <person name="Imai K.S."/>
            <person name="Inaba K."/>
            <person name="Kano S."/>
            <person name="Kobayashi K."/>
            <person name="Kobayashi M."/>
            <person name="Lee B.I."/>
            <person name="Makabe K.W."/>
            <person name="Manohar C."/>
            <person name="Matassi G."/>
            <person name="Medina M."/>
            <person name="Mochizuki Y."/>
            <person name="Mount S."/>
            <person name="Morishita T."/>
            <person name="Miura S."/>
            <person name="Nakayama A."/>
            <person name="Nishizaka S."/>
            <person name="Nomoto H."/>
            <person name="Ohta F."/>
            <person name="Oishi K."/>
            <person name="Rigoutsos I."/>
            <person name="Sano M."/>
            <person name="Sasaki A."/>
            <person name="Sasakura Y."/>
            <person name="Shoguchi E."/>
            <person name="Shin-i T."/>
            <person name="Spagnuolo A."/>
            <person name="Stainier D."/>
            <person name="Suzuki M.M."/>
            <person name="Tassy O."/>
            <person name="Takatori N."/>
            <person name="Tokuoka M."/>
            <person name="Yagi K."/>
            <person name="Yoshizaki F."/>
            <person name="Wada S."/>
            <person name="Zhang C."/>
            <person name="Hyatt P.D."/>
            <person name="Larimer F."/>
            <person name="Detter C."/>
            <person name="Doggett N."/>
            <person name="Glavina T."/>
            <person name="Hawkins T."/>
            <person name="Richardson P."/>
            <person name="Lucas S."/>
            <person name="Kohara Y."/>
            <person name="Levine M."/>
            <person name="Satoh N."/>
            <person name="Rokhsar D.S."/>
        </authorList>
    </citation>
    <scope>NUCLEOTIDE SEQUENCE [LARGE SCALE GENOMIC DNA]</scope>
</reference>
<keyword evidence="4" id="KW-0050">Antiport</keyword>
<reference evidence="23" key="4">
    <citation type="submission" date="2025-09" db="UniProtKB">
        <authorList>
            <consortium name="Ensembl"/>
        </authorList>
    </citation>
    <scope>IDENTIFICATION</scope>
</reference>
<dbReference type="GO" id="GO:0035725">
    <property type="term" value="P:sodium ion transmembrane transport"/>
    <property type="evidence" value="ECO:0000318"/>
    <property type="project" value="GO_Central"/>
</dbReference>
<dbReference type="Pfam" id="PF03160">
    <property type="entry name" value="Calx-beta"/>
    <property type="match status" value="1"/>
</dbReference>
<keyword evidence="13 21" id="KW-1133">Transmembrane helix</keyword>
<dbReference type="GO" id="GO:0098703">
    <property type="term" value="P:calcium ion import across plasma membrane"/>
    <property type="evidence" value="ECO:0000318"/>
    <property type="project" value="GO_Central"/>
</dbReference>
<dbReference type="InterPro" id="IPR051171">
    <property type="entry name" value="CaCA"/>
</dbReference>
<dbReference type="InterPro" id="IPR032452">
    <property type="entry name" value="Na_Ca_Ex_C-exten"/>
</dbReference>
<evidence type="ECO:0000259" key="22">
    <source>
        <dbReference type="SMART" id="SM00237"/>
    </source>
</evidence>
<evidence type="ECO:0000256" key="6">
    <source>
        <dbReference type="ARBA" id="ARBA00022568"/>
    </source>
</evidence>
<keyword evidence="8" id="KW-0479">Metal-binding</keyword>
<evidence type="ECO:0000256" key="3">
    <source>
        <dbReference type="ARBA" id="ARBA00022448"/>
    </source>
</evidence>
<comment type="subcellular location">
    <subcellularLocation>
        <location evidence="1">Cell membrane</location>
        <topology evidence="1">Multi-pass membrane protein</topology>
    </subcellularLocation>
</comment>
<accession>F6V1Q0</accession>
<feature type="transmembrane region" description="Helical" evidence="21">
    <location>
        <begin position="28"/>
        <end position="46"/>
    </location>
</feature>
<feature type="transmembrane region" description="Helical" evidence="21">
    <location>
        <begin position="182"/>
        <end position="202"/>
    </location>
</feature>
<dbReference type="SMART" id="SM00237">
    <property type="entry name" value="Calx_beta"/>
    <property type="match status" value="2"/>
</dbReference>
<evidence type="ECO:0000313" key="24">
    <source>
        <dbReference type="Proteomes" id="UP000008144"/>
    </source>
</evidence>
<dbReference type="InterPro" id="IPR004836">
    <property type="entry name" value="Na_Ca_Ex"/>
</dbReference>
<dbReference type="Pfam" id="PF01699">
    <property type="entry name" value="Na_Ca_ex"/>
    <property type="match status" value="2"/>
</dbReference>
<dbReference type="HOGENOM" id="CLU_012872_1_0_1"/>
<dbReference type="InParanoid" id="F6V1Q0"/>
<evidence type="ECO:0000256" key="17">
    <source>
        <dbReference type="ARBA" id="ARBA00023180"/>
    </source>
</evidence>
<dbReference type="InterPro" id="IPR003644">
    <property type="entry name" value="Calx_beta"/>
</dbReference>
<keyword evidence="5" id="KW-1003">Cell membrane</keyword>
<evidence type="ECO:0000256" key="14">
    <source>
        <dbReference type="ARBA" id="ARBA00023053"/>
    </source>
</evidence>
<keyword evidence="7 21" id="KW-0812">Transmembrane</keyword>
<dbReference type="FunFam" id="1.20.1420.30:FF:000003">
    <property type="entry name" value="sodium/calcium exchanger 1 isoform X1"/>
    <property type="match status" value="1"/>
</dbReference>
<evidence type="ECO:0000256" key="7">
    <source>
        <dbReference type="ARBA" id="ARBA00022692"/>
    </source>
</evidence>
<evidence type="ECO:0000256" key="4">
    <source>
        <dbReference type="ARBA" id="ARBA00022449"/>
    </source>
</evidence>
<dbReference type="SUPFAM" id="SSF141072">
    <property type="entry name" value="CalX-like"/>
    <property type="match status" value="2"/>
</dbReference>
<evidence type="ECO:0000313" key="23">
    <source>
        <dbReference type="Ensembl" id="ENSCINP00000012945.3"/>
    </source>
</evidence>
<evidence type="ECO:0000256" key="2">
    <source>
        <dbReference type="ARBA" id="ARBA00007489"/>
    </source>
</evidence>
<comment type="catalytic activity">
    <reaction evidence="19">
        <text>Ca(2+)(in) + 3 Na(+)(out) = Ca(2+)(out) + 3 Na(+)(in)</text>
        <dbReference type="Rhea" id="RHEA:69955"/>
        <dbReference type="ChEBI" id="CHEBI:29101"/>
        <dbReference type="ChEBI" id="CHEBI:29108"/>
    </reaction>
</comment>
<keyword evidence="17" id="KW-0325">Glycoprotein</keyword>
<dbReference type="OMA" id="FPFCVGL"/>
<keyword evidence="10" id="KW-0677">Repeat</keyword>
<dbReference type="GO" id="GO:0046872">
    <property type="term" value="F:metal ion binding"/>
    <property type="evidence" value="ECO:0007669"/>
    <property type="project" value="UniProtKB-KW"/>
</dbReference>